<accession>A0A9P4QCY2</accession>
<dbReference type="Gene3D" id="3.30.50.10">
    <property type="entry name" value="Erythroid Transcription Factor GATA-1, subunit A"/>
    <property type="match status" value="1"/>
</dbReference>
<feature type="compositionally biased region" description="Acidic residues" evidence="1">
    <location>
        <begin position="61"/>
        <end position="71"/>
    </location>
</feature>
<evidence type="ECO:0000256" key="1">
    <source>
        <dbReference type="SAM" id="MobiDB-lite"/>
    </source>
</evidence>
<reference evidence="3" key="1">
    <citation type="journal article" date="2020" name="Stud. Mycol.">
        <title>101 Dothideomycetes genomes: a test case for predicting lifestyles and emergence of pathogens.</title>
        <authorList>
            <person name="Haridas S."/>
            <person name="Albert R."/>
            <person name="Binder M."/>
            <person name="Bloem J."/>
            <person name="Labutti K."/>
            <person name="Salamov A."/>
            <person name="Andreopoulos B."/>
            <person name="Baker S."/>
            <person name="Barry K."/>
            <person name="Bills G."/>
            <person name="Bluhm B."/>
            <person name="Cannon C."/>
            <person name="Castanera R."/>
            <person name="Culley D."/>
            <person name="Daum C."/>
            <person name="Ezra D."/>
            <person name="Gonzalez J."/>
            <person name="Henrissat B."/>
            <person name="Kuo A."/>
            <person name="Liang C."/>
            <person name="Lipzen A."/>
            <person name="Lutzoni F."/>
            <person name="Magnuson J."/>
            <person name="Mondo S."/>
            <person name="Nolan M."/>
            <person name="Ohm R."/>
            <person name="Pangilinan J."/>
            <person name="Park H.-J."/>
            <person name="Ramirez L."/>
            <person name="Alfaro M."/>
            <person name="Sun H."/>
            <person name="Tritt A."/>
            <person name="Yoshinaga Y."/>
            <person name="Zwiers L.-H."/>
            <person name="Turgeon B."/>
            <person name="Goodwin S."/>
            <person name="Spatafora J."/>
            <person name="Crous P."/>
            <person name="Grigoriev I."/>
        </authorList>
    </citation>
    <scope>NUCLEOTIDE SEQUENCE</scope>
    <source>
        <strain evidence="3">CBS 116435</strain>
    </source>
</reference>
<feature type="compositionally biased region" description="Polar residues" evidence="1">
    <location>
        <begin position="273"/>
        <end position="287"/>
    </location>
</feature>
<feature type="region of interest" description="Disordered" evidence="1">
    <location>
        <begin position="61"/>
        <end position="106"/>
    </location>
</feature>
<evidence type="ECO:0000256" key="2">
    <source>
        <dbReference type="SAM" id="Phobius"/>
    </source>
</evidence>
<dbReference type="GO" id="GO:0000228">
    <property type="term" value="C:nuclear chromosome"/>
    <property type="evidence" value="ECO:0007669"/>
    <property type="project" value="InterPro"/>
</dbReference>
<keyword evidence="2" id="KW-0812">Transmembrane</keyword>
<gene>
    <name evidence="3" type="ORF">K431DRAFT_311581</name>
</gene>
<comment type="caution">
    <text evidence="3">The sequence shown here is derived from an EMBL/GenBank/DDBJ whole genome shotgun (WGS) entry which is preliminary data.</text>
</comment>
<feature type="region of interest" description="Disordered" evidence="1">
    <location>
        <begin position="273"/>
        <end position="295"/>
    </location>
</feature>
<dbReference type="Pfam" id="PF04855">
    <property type="entry name" value="SNF5"/>
    <property type="match status" value="1"/>
</dbReference>
<feature type="region of interest" description="Disordered" evidence="1">
    <location>
        <begin position="536"/>
        <end position="571"/>
    </location>
</feature>
<sequence length="1343" mass="147099">MSTVTGVVNANRINAPQAFVSSYAPRIRAYGNSLLTPVAPQNALPPVRTTKRGTTVINYNDDLEDDSIEDSDGPRRATGLRSLPQKRFVDGQDAGKDAGSKDTEVGREIFEPVDVQGVWREWMGKPKRTLTERQMAVQAALPTTLVPIRIDVDISPFKPEPALPTPGNARDYGIDENAPAYKAPDVTPQYRLKDSFLWNLHESLITPDMFARTFVDELDFPANSKQKLVMDISQQIVKQLEEHAATALHPLFQPNTWNQQELLLNGTGAVTPSVQPGVSRGQSTTPLPGTDTPIANGRRDAPFMNGGLVSDPSSPMPPVPNGLATPALTITAKPLPQDPSISSALNPPDAHRCLLSLSINLQNRLYTDKFEWSLAHPPGLAEIFARQTCADLGLTSDWIPNLAHAIYEASLRLKKDMIENGGSLAGVVGSGVDGWGVVENDACEYHGDGTPAIGVGAGWRLDEDSLGAEWEPRLEVLSKEEIEKREGDRERQLRRARRETARFTTTQTQNSGFGGDYFAGGLDRFGQPTQVIAEDERMGRGERSKKKRRFRSLSPIGRETPEAVGFGGTSSQLTDGEQQYWRCAHCKVWATAVWGVRDGPSAPRSLCQNCGLLYERNGRLPPWNKNLFVTEKNQASREAYAYNQPATSTSRPPSYLTSDVASFANTVTPMNHSTPATYSATNFLAAATSTTSLSARERYTDLPPSAHLYTGASANREGGGQGQISASTMADIVNYAEPGEDLDWTKITEPRERKRLQNIINGRKYRERRLATEGVGGSGGNYRGAEGVREWHAKNATGIEKDNLMPSSADNVGMRDAQLSTQHRSVSVAPCASGIRKVCPSIASGSQQYVIPTSTATPRQLSLVRQLRNPAQPVGTSSSAFASTGPSYPSYHSIFDQLSSPPYVPSSPALPEWNTTPTNRMGRMFSSPQDYQTYPEHAKQQQTLQLPMGNAYVEADAVWFDEAKYPTLHLGSLAVPAYVLPITLSLLTPVSMRYWKDWLPGRDDNHHQRISALEKNINATDQKNQGSEVKTQSPPYRLPKIWCYALYVHNFQWLNGVQDPSRVLSLQYSSYLLVSQPLVLLSTEYYRFRAFGIPSVMAALGWTLLLLPYDPQPIWKAGLVFILSIPFATQLRLSEFEGVPMQSGSYLAILAADSVIAAGSPIRRPTLMGFQCWSVVAMVALPLTAPAVQVIRKRIQPEPSHGADQQPSRLSMREEVSRTGVEVFQTLAGLAAIVGAMAPFAIAASFANSCVGWRSAIFGLPAMPPSLYGFAFLGGTAFMYIWCFMMSRSTSAETYGRAPGGSMFGHCMRLFQHQVVVSIAALLWTNVLIVGLWMALRVAIALS</sequence>
<dbReference type="GO" id="GO:0006355">
    <property type="term" value="P:regulation of DNA-templated transcription"/>
    <property type="evidence" value="ECO:0007669"/>
    <property type="project" value="InterPro"/>
</dbReference>
<feature type="transmembrane region" description="Helical" evidence="2">
    <location>
        <begin position="1315"/>
        <end position="1336"/>
    </location>
</feature>
<dbReference type="InterPro" id="IPR006939">
    <property type="entry name" value="SNF5"/>
</dbReference>
<name>A0A9P4QCY2_9PEZI</name>
<dbReference type="GO" id="GO:0006338">
    <property type="term" value="P:chromatin remodeling"/>
    <property type="evidence" value="ECO:0007669"/>
    <property type="project" value="InterPro"/>
</dbReference>
<dbReference type="GO" id="GO:0008270">
    <property type="term" value="F:zinc ion binding"/>
    <property type="evidence" value="ECO:0007669"/>
    <property type="project" value="InterPro"/>
</dbReference>
<feature type="transmembrane region" description="Helical" evidence="2">
    <location>
        <begin position="1267"/>
        <end position="1287"/>
    </location>
</feature>
<evidence type="ECO:0000313" key="4">
    <source>
        <dbReference type="Proteomes" id="UP000799441"/>
    </source>
</evidence>
<feature type="transmembrane region" description="Helical" evidence="2">
    <location>
        <begin position="1227"/>
        <end position="1247"/>
    </location>
</feature>
<feature type="compositionally biased region" description="Basic and acidic residues" evidence="1">
    <location>
        <begin position="87"/>
        <end position="106"/>
    </location>
</feature>
<keyword evidence="2" id="KW-1133">Transmembrane helix</keyword>
<evidence type="ECO:0008006" key="5">
    <source>
        <dbReference type="Google" id="ProtNLM"/>
    </source>
</evidence>
<evidence type="ECO:0000313" key="3">
    <source>
        <dbReference type="EMBL" id="KAF2722591.1"/>
    </source>
</evidence>
<organism evidence="3 4">
    <name type="scientific">Polychaeton citri CBS 116435</name>
    <dbReference type="NCBI Taxonomy" id="1314669"/>
    <lineage>
        <taxon>Eukaryota</taxon>
        <taxon>Fungi</taxon>
        <taxon>Dikarya</taxon>
        <taxon>Ascomycota</taxon>
        <taxon>Pezizomycotina</taxon>
        <taxon>Dothideomycetes</taxon>
        <taxon>Dothideomycetidae</taxon>
        <taxon>Capnodiales</taxon>
        <taxon>Capnodiaceae</taxon>
        <taxon>Polychaeton</taxon>
    </lineage>
</organism>
<dbReference type="SUPFAM" id="SSF57716">
    <property type="entry name" value="Glucocorticoid receptor-like (DNA-binding domain)"/>
    <property type="match status" value="1"/>
</dbReference>
<protein>
    <recommendedName>
        <fullName evidence="5">SNF5-domain-containing protein</fullName>
    </recommendedName>
</protein>
<dbReference type="InterPro" id="IPR013088">
    <property type="entry name" value="Znf_NHR/GATA"/>
</dbReference>
<feature type="transmembrane region" description="Helical" evidence="2">
    <location>
        <begin position="1168"/>
        <end position="1188"/>
    </location>
</feature>
<dbReference type="Proteomes" id="UP000799441">
    <property type="component" value="Unassembled WGS sequence"/>
</dbReference>
<keyword evidence="2" id="KW-0472">Membrane</keyword>
<proteinExistence type="predicted"/>
<dbReference type="EMBL" id="MU003781">
    <property type="protein sequence ID" value="KAF2722591.1"/>
    <property type="molecule type" value="Genomic_DNA"/>
</dbReference>
<dbReference type="OrthoDB" id="10258327at2759"/>
<keyword evidence="4" id="KW-1185">Reference proteome</keyword>